<dbReference type="GO" id="GO:0042277">
    <property type="term" value="F:peptide binding"/>
    <property type="evidence" value="ECO:0007669"/>
    <property type="project" value="TreeGrafter"/>
</dbReference>
<proteinExistence type="inferred from homology"/>
<sequence length="903" mass="104595">MSHEISSSEVGFRLSRDVKPFCYELQMIPDLENETFEGNVTISIKNTGTPKSVVLHQKDLNISNVSINSTSSLEAIKIKESYSNNEDETFTIVLNEELIQATYNIFLSFSGSLSDKIVGFYSSRYKDEENRTRVIATSKFEPTYARRAFPCFDEPGFKAEFRIQLVYRNDYNYNTLSNMNIKEILVDMPEQGLTTVKFEHTPPMPTYLVCFIISDFVAVSKVANRLDGKELHVSVYTTRAQKKKGLFALDIGVKIIEYYINLFKIDYPLPKLDMAAIPDFVSGAMENWGLVTFREARLLFDDKSASTTNKEGIVKVIGHEFAHMWFGNLVTMAWWDDLWLNEGFATYMQYKSSDAILPECKFLDHFLIEVLHPALKADAILSSRPIVQEVSNPDQITAIFDVISYQKGASILRMLEHFISSEIFYIGIKNYLEKFTNGNATTTDLVQILQQAYDNYNGIKTTDKINIEEIMKTWTKQMGYPVVSVSKQKLTYTLTQKRFLYNPSSNPSDISKSSYKWTIPITYITNKNSSPTIVWFDKDASNLSIKLDEPVDWIKFNVNQVGYYRVNYNQSEWENLLNILLTNPEYFSVQDRTHLLEDAFSLANAGELDYIIPLNMTLYLHKEKHFSPWVVAANKLKAIDKLLFSTKISTEFRTYVRDLVDSTYHDVTWNINEMEDHEKLNLRSSILELTCSIGHGECLEDVGIIFKNWINDEKNNYLHPDIRGYVYYYGMNHINREDNWNIMFERFTKETDAAEKMKLMHGLAGIRLTEVLKKYINLAMDENYVRTQDALNCLSSISMNPVGCYLIWDWVRENWLLLVKRYTLNDRYLGKLLPLITMSFSTKDKLNEMTDFFKKYPEAGAGSSYRAQALETVAANIKWVEKNSEKISEWLNQERNVFIKKYV</sequence>
<evidence type="ECO:0000259" key="27">
    <source>
        <dbReference type="Pfam" id="PF01433"/>
    </source>
</evidence>
<dbReference type="Gene3D" id="1.25.50.20">
    <property type="match status" value="1"/>
</dbReference>
<organism evidence="30 31">
    <name type="scientific">Ceratosolen solmsi marchali</name>
    <dbReference type="NCBI Taxonomy" id="326594"/>
    <lineage>
        <taxon>Eukaryota</taxon>
        <taxon>Metazoa</taxon>
        <taxon>Ecdysozoa</taxon>
        <taxon>Arthropoda</taxon>
        <taxon>Hexapoda</taxon>
        <taxon>Insecta</taxon>
        <taxon>Pterygota</taxon>
        <taxon>Neoptera</taxon>
        <taxon>Endopterygota</taxon>
        <taxon>Hymenoptera</taxon>
        <taxon>Apocrita</taxon>
        <taxon>Proctotrupomorpha</taxon>
        <taxon>Chalcidoidea</taxon>
        <taxon>Agaonidae</taxon>
        <taxon>Agaoninae</taxon>
        <taxon>Ceratosolen</taxon>
    </lineage>
</organism>
<dbReference type="InterPro" id="IPR050344">
    <property type="entry name" value="Peptidase_M1_aminopeptidases"/>
</dbReference>
<dbReference type="FunFam" id="2.60.40.1910:FF:000003">
    <property type="entry name" value="Aminopeptidase"/>
    <property type="match status" value="1"/>
</dbReference>
<dbReference type="InterPro" id="IPR027268">
    <property type="entry name" value="Peptidase_M4/M1_CTD_sf"/>
</dbReference>
<comment type="subcellular location">
    <subcellularLocation>
        <location evidence="3">Cell membrane</location>
        <topology evidence="3">Lipid-anchor</topology>
        <topology evidence="3">GPI-anchor</topology>
    </subcellularLocation>
    <subcellularLocation>
        <location evidence="2">Cell membrane</location>
        <topology evidence="2">Single-pass type II membrane protein</topology>
    </subcellularLocation>
</comment>
<dbReference type="GO" id="GO:0005615">
    <property type="term" value="C:extracellular space"/>
    <property type="evidence" value="ECO:0007669"/>
    <property type="project" value="TreeGrafter"/>
</dbReference>
<dbReference type="Gene3D" id="2.60.40.1730">
    <property type="entry name" value="tricorn interacting facor f3 domain"/>
    <property type="match status" value="1"/>
</dbReference>
<keyword evidence="12 26" id="KW-0378">Hydrolase</keyword>
<dbReference type="Gene3D" id="2.60.40.1910">
    <property type="match status" value="1"/>
</dbReference>
<evidence type="ECO:0000256" key="22">
    <source>
        <dbReference type="PIRSR" id="PIRSR634016-1"/>
    </source>
</evidence>
<feature type="binding site" evidence="23">
    <location>
        <begin position="283"/>
        <end position="287"/>
    </location>
    <ligand>
        <name>substrate</name>
    </ligand>
</feature>
<dbReference type="InterPro" id="IPR014782">
    <property type="entry name" value="Peptidase_M1_dom"/>
</dbReference>
<evidence type="ECO:0000256" key="2">
    <source>
        <dbReference type="ARBA" id="ARBA00004401"/>
    </source>
</evidence>
<evidence type="ECO:0000256" key="25">
    <source>
        <dbReference type="PIRSR" id="PIRSR634016-4"/>
    </source>
</evidence>
<evidence type="ECO:0000256" key="20">
    <source>
        <dbReference type="ARBA" id="ARBA00023180"/>
    </source>
</evidence>
<accession>A0AAJ7DY65</accession>
<dbReference type="FunFam" id="1.25.50.20:FF:000001">
    <property type="entry name" value="Aminopeptidase"/>
    <property type="match status" value="1"/>
</dbReference>
<dbReference type="InterPro" id="IPR042097">
    <property type="entry name" value="Aminopeptidase_N-like_N_sf"/>
</dbReference>
<dbReference type="PANTHER" id="PTHR11533:SF276">
    <property type="entry name" value="GLUTAMYL AMINOPEPTIDASE"/>
    <property type="match status" value="1"/>
</dbReference>
<dbReference type="InterPro" id="IPR024571">
    <property type="entry name" value="ERAP1-like_C_dom"/>
</dbReference>
<evidence type="ECO:0000256" key="18">
    <source>
        <dbReference type="ARBA" id="ARBA00023136"/>
    </source>
</evidence>
<feature type="domain" description="ERAP1-like C-terminal" evidence="28">
    <location>
        <begin position="553"/>
        <end position="874"/>
    </location>
</feature>
<evidence type="ECO:0000256" key="13">
    <source>
        <dbReference type="ARBA" id="ARBA00022833"/>
    </source>
</evidence>
<keyword evidence="10" id="KW-0812">Transmembrane</keyword>
<evidence type="ECO:0000259" key="29">
    <source>
        <dbReference type="Pfam" id="PF17900"/>
    </source>
</evidence>
<feature type="binding site" evidence="24">
    <location>
        <position position="342"/>
    </location>
    <ligand>
        <name>Zn(2+)</name>
        <dbReference type="ChEBI" id="CHEBI:29105"/>
        <note>catalytic</note>
    </ligand>
</feature>
<dbReference type="PANTHER" id="PTHR11533">
    <property type="entry name" value="PROTEASE M1 ZINC METALLOPROTEASE"/>
    <property type="match status" value="1"/>
</dbReference>
<dbReference type="GO" id="GO:0005737">
    <property type="term" value="C:cytoplasm"/>
    <property type="evidence" value="ECO:0007669"/>
    <property type="project" value="TreeGrafter"/>
</dbReference>
<keyword evidence="13 24" id="KW-0862">Zinc</keyword>
<feature type="binding site" evidence="24">
    <location>
        <position position="319"/>
    </location>
    <ligand>
        <name>Zn(2+)</name>
        <dbReference type="ChEBI" id="CHEBI:29105"/>
        <note>catalytic</note>
    </ligand>
</feature>
<dbReference type="GeneID" id="105364499"/>
<evidence type="ECO:0000256" key="14">
    <source>
        <dbReference type="ARBA" id="ARBA00022837"/>
    </source>
</evidence>
<comment type="catalytic activity">
    <reaction evidence="1">
        <text>Release of N-terminal glutamate (and to a lesser extent aspartate) from a peptide.</text>
        <dbReference type="EC" id="3.4.11.7"/>
    </reaction>
</comment>
<dbReference type="RefSeq" id="XP_011500730.1">
    <property type="nucleotide sequence ID" value="XM_011502428.1"/>
</dbReference>
<name>A0AAJ7DY65_9HYME</name>
<keyword evidence="18" id="KW-0472">Membrane</keyword>
<evidence type="ECO:0000256" key="8">
    <source>
        <dbReference type="ARBA" id="ARBA00022622"/>
    </source>
</evidence>
<keyword evidence="6 26" id="KW-0031">Aminopeptidase</keyword>
<evidence type="ECO:0000256" key="4">
    <source>
        <dbReference type="ARBA" id="ARBA00010136"/>
    </source>
</evidence>
<evidence type="ECO:0000259" key="28">
    <source>
        <dbReference type="Pfam" id="PF11838"/>
    </source>
</evidence>
<keyword evidence="14" id="KW-0106">Calcium</keyword>
<dbReference type="Gene3D" id="1.10.390.10">
    <property type="entry name" value="Neutral Protease Domain 2"/>
    <property type="match status" value="1"/>
</dbReference>
<evidence type="ECO:0000256" key="1">
    <source>
        <dbReference type="ARBA" id="ARBA00001703"/>
    </source>
</evidence>
<dbReference type="InterPro" id="IPR001930">
    <property type="entry name" value="Peptidase_M1"/>
</dbReference>
<dbReference type="GO" id="GO:0004230">
    <property type="term" value="F:glutamyl aminopeptidase activity"/>
    <property type="evidence" value="ECO:0007669"/>
    <property type="project" value="UniProtKB-EC"/>
</dbReference>
<feature type="binding site" evidence="23">
    <location>
        <position position="141"/>
    </location>
    <ligand>
        <name>substrate</name>
    </ligand>
</feature>
<keyword evidence="19" id="KW-1015">Disulfide bond</keyword>
<dbReference type="EC" id="3.4.11.-" evidence="26"/>
<dbReference type="AlphaFoldDB" id="A0AAJ7DY65"/>
<keyword evidence="16" id="KW-1133">Transmembrane helix</keyword>
<evidence type="ECO:0000256" key="19">
    <source>
        <dbReference type="ARBA" id="ARBA00023157"/>
    </source>
</evidence>
<feature type="domain" description="Peptidase M1 membrane alanine aminopeptidase" evidence="27">
    <location>
        <begin position="247"/>
        <end position="474"/>
    </location>
</feature>
<feature type="binding site" evidence="23">
    <location>
        <position position="827"/>
    </location>
    <ligand>
        <name>substrate</name>
    </ligand>
</feature>
<evidence type="ECO:0000256" key="17">
    <source>
        <dbReference type="ARBA" id="ARBA00023049"/>
    </source>
</evidence>
<dbReference type="GO" id="GO:0098552">
    <property type="term" value="C:side of membrane"/>
    <property type="evidence" value="ECO:0007669"/>
    <property type="project" value="UniProtKB-KW"/>
</dbReference>
<dbReference type="GO" id="GO:0008270">
    <property type="term" value="F:zinc ion binding"/>
    <property type="evidence" value="ECO:0007669"/>
    <property type="project" value="UniProtKB-UniRule"/>
</dbReference>
<dbReference type="GO" id="GO:0006508">
    <property type="term" value="P:proteolysis"/>
    <property type="evidence" value="ECO:0007669"/>
    <property type="project" value="UniProtKB-KW"/>
</dbReference>
<dbReference type="InterPro" id="IPR045357">
    <property type="entry name" value="Aminopeptidase_N-like_N"/>
</dbReference>
<evidence type="ECO:0000256" key="16">
    <source>
        <dbReference type="ARBA" id="ARBA00022989"/>
    </source>
</evidence>
<evidence type="ECO:0000256" key="15">
    <source>
        <dbReference type="ARBA" id="ARBA00022968"/>
    </source>
</evidence>
<dbReference type="SUPFAM" id="SSF55486">
    <property type="entry name" value="Metalloproteases ('zincins'), catalytic domain"/>
    <property type="match status" value="1"/>
</dbReference>
<gene>
    <name evidence="31" type="primary">LOC105364499</name>
</gene>
<evidence type="ECO:0000313" key="30">
    <source>
        <dbReference type="Proteomes" id="UP000695007"/>
    </source>
</evidence>
<dbReference type="CDD" id="cd09601">
    <property type="entry name" value="M1_APN-Q_like"/>
    <property type="match status" value="1"/>
</dbReference>
<evidence type="ECO:0000256" key="24">
    <source>
        <dbReference type="PIRSR" id="PIRSR634016-3"/>
    </source>
</evidence>
<dbReference type="FunFam" id="1.10.390.10:FF:000016">
    <property type="entry name" value="Glutamyl aminopeptidase"/>
    <property type="match status" value="1"/>
</dbReference>
<comment type="similarity">
    <text evidence="4 26">Belongs to the peptidase M1 family.</text>
</comment>
<dbReference type="Pfam" id="PF17900">
    <property type="entry name" value="Peptidase_M1_N"/>
    <property type="match status" value="1"/>
</dbReference>
<dbReference type="FunFam" id="2.60.40.1730:FF:000001">
    <property type="entry name" value="Leucyl-cystinyl aminopeptidase"/>
    <property type="match status" value="1"/>
</dbReference>
<evidence type="ECO:0000256" key="21">
    <source>
        <dbReference type="ARBA" id="ARBA00023288"/>
    </source>
</evidence>
<protein>
    <recommendedName>
        <fullName evidence="26">Aminopeptidase</fullName>
        <ecNumber evidence="26">3.4.11.-</ecNumber>
    </recommendedName>
</protein>
<keyword evidence="20" id="KW-0325">Glycoprotein</keyword>
<comment type="subunit">
    <text evidence="5">Homodimer; disulfide-linked.</text>
</comment>
<dbReference type="SUPFAM" id="SSF63737">
    <property type="entry name" value="Leukotriene A4 hydrolase N-terminal domain"/>
    <property type="match status" value="1"/>
</dbReference>
<dbReference type="Pfam" id="PF01433">
    <property type="entry name" value="Peptidase_M1"/>
    <property type="match status" value="1"/>
</dbReference>
<dbReference type="KEGG" id="csol:105364499"/>
<evidence type="ECO:0000256" key="7">
    <source>
        <dbReference type="ARBA" id="ARBA00022475"/>
    </source>
</evidence>
<evidence type="ECO:0000256" key="11">
    <source>
        <dbReference type="ARBA" id="ARBA00022723"/>
    </source>
</evidence>
<keyword evidence="8" id="KW-0336">GPI-anchor</keyword>
<keyword evidence="21" id="KW-0449">Lipoprotein</keyword>
<feature type="active site" description="Proton acceptor" evidence="22">
    <location>
        <position position="320"/>
    </location>
</feature>
<comment type="cofactor">
    <cofactor evidence="24 26">
        <name>Zn(2+)</name>
        <dbReference type="ChEBI" id="CHEBI:29105"/>
    </cofactor>
    <text evidence="24 26">Binds 1 zinc ion per subunit.</text>
</comment>
<dbReference type="GO" id="GO:0005886">
    <property type="term" value="C:plasma membrane"/>
    <property type="evidence" value="ECO:0007669"/>
    <property type="project" value="UniProtKB-SubCell"/>
</dbReference>
<evidence type="ECO:0000256" key="6">
    <source>
        <dbReference type="ARBA" id="ARBA00022438"/>
    </source>
</evidence>
<feature type="site" description="Transition state stabilizer" evidence="25">
    <location>
        <position position="405"/>
    </location>
</feature>
<dbReference type="Proteomes" id="UP000695007">
    <property type="component" value="Unplaced"/>
</dbReference>
<dbReference type="PRINTS" id="PR00756">
    <property type="entry name" value="ALADIPTASE"/>
</dbReference>
<keyword evidence="11 24" id="KW-0479">Metal-binding</keyword>
<evidence type="ECO:0000256" key="26">
    <source>
        <dbReference type="RuleBase" id="RU364040"/>
    </source>
</evidence>
<dbReference type="GO" id="GO:0070006">
    <property type="term" value="F:metalloaminopeptidase activity"/>
    <property type="evidence" value="ECO:0007669"/>
    <property type="project" value="TreeGrafter"/>
</dbReference>
<keyword evidence="7" id="KW-1003">Cell membrane</keyword>
<keyword evidence="15" id="KW-0735">Signal-anchor</keyword>
<evidence type="ECO:0000256" key="5">
    <source>
        <dbReference type="ARBA" id="ARBA00011748"/>
    </source>
</evidence>
<feature type="binding site" evidence="24">
    <location>
        <position position="323"/>
    </location>
    <ligand>
        <name>Zn(2+)</name>
        <dbReference type="ChEBI" id="CHEBI:29105"/>
        <note>catalytic</note>
    </ligand>
</feature>
<evidence type="ECO:0000256" key="9">
    <source>
        <dbReference type="ARBA" id="ARBA00022670"/>
    </source>
</evidence>
<keyword evidence="9 26" id="KW-0645">Protease</keyword>
<dbReference type="InterPro" id="IPR034016">
    <property type="entry name" value="M1_APN-typ"/>
</dbReference>
<evidence type="ECO:0000256" key="12">
    <source>
        <dbReference type="ARBA" id="ARBA00022801"/>
    </source>
</evidence>
<keyword evidence="17 26" id="KW-0482">Metalloprotease</keyword>
<dbReference type="Pfam" id="PF11838">
    <property type="entry name" value="ERAP1_C"/>
    <property type="match status" value="1"/>
</dbReference>
<keyword evidence="30" id="KW-1185">Reference proteome</keyword>
<evidence type="ECO:0000256" key="23">
    <source>
        <dbReference type="PIRSR" id="PIRSR634016-2"/>
    </source>
</evidence>
<reference evidence="31" key="1">
    <citation type="submission" date="2025-08" db="UniProtKB">
        <authorList>
            <consortium name="RefSeq"/>
        </authorList>
    </citation>
    <scope>IDENTIFICATION</scope>
</reference>
<feature type="domain" description="Aminopeptidase N-like N-terminal" evidence="29">
    <location>
        <begin position="20"/>
        <end position="208"/>
    </location>
</feature>
<dbReference type="GO" id="GO:0043171">
    <property type="term" value="P:peptide catabolic process"/>
    <property type="evidence" value="ECO:0007669"/>
    <property type="project" value="TreeGrafter"/>
</dbReference>
<evidence type="ECO:0000256" key="10">
    <source>
        <dbReference type="ARBA" id="ARBA00022692"/>
    </source>
</evidence>
<evidence type="ECO:0000256" key="3">
    <source>
        <dbReference type="ARBA" id="ARBA00004609"/>
    </source>
</evidence>
<evidence type="ECO:0000313" key="31">
    <source>
        <dbReference type="RefSeq" id="XP_011500730.1"/>
    </source>
</evidence>